<dbReference type="Proteomes" id="UP000271573">
    <property type="component" value="Chromosome"/>
</dbReference>
<accession>A0A3G9IDJ9</accession>
<protein>
    <submittedName>
        <fullName evidence="1">Uncharacterized protein</fullName>
    </submittedName>
</protein>
<dbReference type="EMBL" id="AP019307">
    <property type="protein sequence ID" value="BBH17050.1"/>
    <property type="molecule type" value="Genomic_DNA"/>
</dbReference>
<evidence type="ECO:0000313" key="2">
    <source>
        <dbReference type="Proteomes" id="UP000271573"/>
    </source>
</evidence>
<dbReference type="Gene3D" id="3.40.830.10">
    <property type="entry name" value="LigB-like"/>
    <property type="match status" value="1"/>
</dbReference>
<organism evidence="1 2">
    <name type="scientific">Nocardioides baekrokdamisoli</name>
    <dbReference type="NCBI Taxonomy" id="1804624"/>
    <lineage>
        <taxon>Bacteria</taxon>
        <taxon>Bacillati</taxon>
        <taxon>Actinomycetota</taxon>
        <taxon>Actinomycetes</taxon>
        <taxon>Propionibacteriales</taxon>
        <taxon>Nocardioidaceae</taxon>
        <taxon>Nocardioides</taxon>
    </lineage>
</organism>
<reference evidence="1 2" key="1">
    <citation type="submission" date="2018-11" db="EMBL/GenBank/DDBJ databases">
        <title>Complete genome sequence of Nocardioides baekrokdamisoli strain KCTC 39748.</title>
        <authorList>
            <person name="Kang S.W."/>
            <person name="Lee K.C."/>
            <person name="Kim K.K."/>
            <person name="Kim J.S."/>
            <person name="Kim D.S."/>
            <person name="Ko S.H."/>
            <person name="Yang S.H."/>
            <person name="Shin Y.K."/>
            <person name="Lee J.S."/>
        </authorList>
    </citation>
    <scope>NUCLEOTIDE SEQUENCE [LARGE SCALE GENOMIC DNA]</scope>
    <source>
        <strain evidence="1 2">KCTC 39748</strain>
    </source>
</reference>
<evidence type="ECO:0000313" key="1">
    <source>
        <dbReference type="EMBL" id="BBH17050.1"/>
    </source>
</evidence>
<sequence>MPGTLALQERYASLTDPIPELRAAVTAAREWADRVFVINGSARRTQASPGPFDERAVPFDEALFTALTGPDVARIRSTDQRLATELWATVGSAPDLADALASKPWQVSVDYHDAPTGVAWWVIRYAS</sequence>
<dbReference type="KEGG" id="nbe:Back2_13370"/>
<gene>
    <name evidence="1" type="ORF">Back2_13370</name>
</gene>
<name>A0A3G9IDJ9_9ACTN</name>
<proteinExistence type="predicted"/>
<dbReference type="AlphaFoldDB" id="A0A3G9IDJ9"/>
<keyword evidence="2" id="KW-1185">Reference proteome</keyword>